<protein>
    <submittedName>
        <fullName evidence="1">Uncharacterized protein</fullName>
    </submittedName>
</protein>
<reference evidence="1 2" key="1">
    <citation type="submission" date="2015-04" db="EMBL/GenBank/DDBJ databases">
        <authorList>
            <person name="Heijne W.H."/>
            <person name="Fedorova N.D."/>
            <person name="Nierman W.C."/>
            <person name="Vollebregt A.W."/>
            <person name="Zhao Z."/>
            <person name="Wu L."/>
            <person name="Kumar M."/>
            <person name="Stam H."/>
            <person name="van den Berg M.A."/>
            <person name="Pel H.J."/>
        </authorList>
    </citation>
    <scope>NUCLEOTIDE SEQUENCE [LARGE SCALE GENOMIC DNA]</scope>
    <source>
        <strain evidence="1 2">CBS 393.64</strain>
    </source>
</reference>
<gene>
    <name evidence="1" type="ORF">T310_9626</name>
</gene>
<dbReference type="AlphaFoldDB" id="A0A0F4YFU5"/>
<accession>A0A0F4YFU5</accession>
<comment type="caution">
    <text evidence="1">The sequence shown here is derived from an EMBL/GenBank/DDBJ whole genome shotgun (WGS) entry which is preliminary data.</text>
</comment>
<evidence type="ECO:0000313" key="2">
    <source>
        <dbReference type="Proteomes" id="UP000053958"/>
    </source>
</evidence>
<organism evidence="1 2">
    <name type="scientific">Rasamsonia emersonii (strain ATCC 16479 / CBS 393.64 / IMI 116815)</name>
    <dbReference type="NCBI Taxonomy" id="1408163"/>
    <lineage>
        <taxon>Eukaryota</taxon>
        <taxon>Fungi</taxon>
        <taxon>Dikarya</taxon>
        <taxon>Ascomycota</taxon>
        <taxon>Pezizomycotina</taxon>
        <taxon>Eurotiomycetes</taxon>
        <taxon>Eurotiomycetidae</taxon>
        <taxon>Eurotiales</taxon>
        <taxon>Trichocomaceae</taxon>
        <taxon>Rasamsonia</taxon>
    </lineage>
</organism>
<sequence length="259" mass="28054">MCFYIIGDVPAKCWLGGVTPVNPGRAVTCYNWGARYMVLPAQLSLAVYLNMSTNPSSPQSAQKLSRSWTLCIWIEEPAQGAWIVHTSILRSRSSSSMASWAATCQGRQACLMQYPSHTNGSFGSFLPTCAWPGERRSGTSDGAVGSIGSIMSRCRDLTGETDCPDYYLIGSCGRNSSIRIGPTAALLPYGMISTNRSLGTSSNRSPDCQVASLSLFCLRQSKLALSGVPFSNITSPFSVAFFCKPCLIFPRKPRNDSPW</sequence>
<dbReference type="EMBL" id="LASV01000734">
    <property type="protein sequence ID" value="KKA16806.1"/>
    <property type="molecule type" value="Genomic_DNA"/>
</dbReference>
<dbReference type="GeneID" id="25321558"/>
<name>A0A0F4YFU5_RASE3</name>
<dbReference type="RefSeq" id="XP_013323418.1">
    <property type="nucleotide sequence ID" value="XM_013467964.1"/>
</dbReference>
<evidence type="ECO:0000313" key="1">
    <source>
        <dbReference type="EMBL" id="KKA16806.1"/>
    </source>
</evidence>
<dbReference type="Proteomes" id="UP000053958">
    <property type="component" value="Unassembled WGS sequence"/>
</dbReference>
<proteinExistence type="predicted"/>
<keyword evidence="2" id="KW-1185">Reference proteome</keyword>